<sequence>MDSRCVHPAPHLFRCGRTPPALHSGPPTSPPLSGLIPA</sequence>
<organism evidence="2 3">
    <name type="scientific">Porphyra umbilicalis</name>
    <name type="common">Purple laver</name>
    <name type="synonym">Red alga</name>
    <dbReference type="NCBI Taxonomy" id="2786"/>
    <lineage>
        <taxon>Eukaryota</taxon>
        <taxon>Rhodophyta</taxon>
        <taxon>Bangiophyceae</taxon>
        <taxon>Bangiales</taxon>
        <taxon>Bangiaceae</taxon>
        <taxon>Porphyra</taxon>
    </lineage>
</organism>
<protein>
    <submittedName>
        <fullName evidence="2">Uncharacterized protein</fullName>
    </submittedName>
</protein>
<reference evidence="2 3" key="1">
    <citation type="submission" date="2017-03" db="EMBL/GenBank/DDBJ databases">
        <title>WGS assembly of Porphyra umbilicalis.</title>
        <authorList>
            <person name="Brawley S.H."/>
            <person name="Blouin N.A."/>
            <person name="Ficko-Blean E."/>
            <person name="Wheeler G.L."/>
            <person name="Lohr M."/>
            <person name="Goodson H.V."/>
            <person name="Jenkins J.W."/>
            <person name="Blaby-Haas C.E."/>
            <person name="Helliwell K.E."/>
            <person name="Chan C."/>
            <person name="Marriage T."/>
            <person name="Bhattacharya D."/>
            <person name="Klein A.S."/>
            <person name="Badis Y."/>
            <person name="Brodie J."/>
            <person name="Cao Y."/>
            <person name="Collen J."/>
            <person name="Dittami S.M."/>
            <person name="Gachon C.M."/>
            <person name="Green B.R."/>
            <person name="Karpowicz S."/>
            <person name="Kim J.W."/>
            <person name="Kudahl U."/>
            <person name="Lin S."/>
            <person name="Michel G."/>
            <person name="Mittag M."/>
            <person name="Olson B.J."/>
            <person name="Pangilinan J."/>
            <person name="Peng Y."/>
            <person name="Qiu H."/>
            <person name="Shu S."/>
            <person name="Singer J.T."/>
            <person name="Smith A.G."/>
            <person name="Sprecher B.N."/>
            <person name="Wagner V."/>
            <person name="Wang W."/>
            <person name="Wang Z.-Y."/>
            <person name="Yan J."/>
            <person name="Yarish C."/>
            <person name="Zoeuner-Riek S."/>
            <person name="Zhuang Y."/>
            <person name="Zou Y."/>
            <person name="Lindquist E.A."/>
            <person name="Grimwood J."/>
            <person name="Barry K."/>
            <person name="Rokhsar D.S."/>
            <person name="Schmutz J."/>
            <person name="Stiller J.W."/>
            <person name="Grossman A.R."/>
            <person name="Prochnik S.E."/>
        </authorList>
    </citation>
    <scope>NUCLEOTIDE SEQUENCE [LARGE SCALE GENOMIC DNA]</scope>
    <source>
        <strain evidence="2">4086291</strain>
    </source>
</reference>
<accession>A0A1X6NKP4</accession>
<evidence type="ECO:0000313" key="3">
    <source>
        <dbReference type="Proteomes" id="UP000218209"/>
    </source>
</evidence>
<feature type="region of interest" description="Disordered" evidence="1">
    <location>
        <begin position="16"/>
        <end position="38"/>
    </location>
</feature>
<keyword evidence="3" id="KW-1185">Reference proteome</keyword>
<dbReference type="AlphaFoldDB" id="A0A1X6NKP4"/>
<dbReference type="EMBL" id="KV919945">
    <property type="protein sequence ID" value="OSX68933.1"/>
    <property type="molecule type" value="Genomic_DNA"/>
</dbReference>
<evidence type="ECO:0000256" key="1">
    <source>
        <dbReference type="SAM" id="MobiDB-lite"/>
    </source>
</evidence>
<proteinExistence type="predicted"/>
<dbReference type="Proteomes" id="UP000218209">
    <property type="component" value="Unassembled WGS sequence"/>
</dbReference>
<feature type="compositionally biased region" description="Low complexity" evidence="1">
    <location>
        <begin position="22"/>
        <end position="38"/>
    </location>
</feature>
<gene>
    <name evidence="2" type="ORF">BU14_2075s0002</name>
</gene>
<evidence type="ECO:0000313" key="2">
    <source>
        <dbReference type="EMBL" id="OSX68933.1"/>
    </source>
</evidence>
<name>A0A1X6NKP4_PORUM</name>